<sequence>MRTDYVNIKTSILHSLRCRSFAVFVHTRSLLHHPSPKPRSYSAFPDTNSNCWLQTPFLHEKPRGPAFGKAKPALTRPGRTSPGNWSANAFRGPLSCLPCRHRFRSLPLAPFTQTTGPPPHNLGHSFNCFSTISSVLTGSQTPTAISNNLQRSHTMAKPLEGTMPGFLLSSISD</sequence>
<dbReference type="HOGENOM" id="CLU_1547422_0_0_1"/>
<dbReference type="EMBL" id="KI963928">
    <property type="protein sequence ID" value="EUC49865.1"/>
    <property type="molecule type" value="Genomic_DNA"/>
</dbReference>
<dbReference type="GeneID" id="19126291"/>
<protein>
    <submittedName>
        <fullName evidence="1">Uncharacterized protein</fullName>
    </submittedName>
</protein>
<gene>
    <name evidence="1" type="ORF">COCMIDRAFT_83573</name>
</gene>
<dbReference type="Proteomes" id="UP000054032">
    <property type="component" value="Unassembled WGS sequence"/>
</dbReference>
<organism evidence="1 2">
    <name type="scientific">Bipolaris oryzae ATCC 44560</name>
    <dbReference type="NCBI Taxonomy" id="930090"/>
    <lineage>
        <taxon>Eukaryota</taxon>
        <taxon>Fungi</taxon>
        <taxon>Dikarya</taxon>
        <taxon>Ascomycota</taxon>
        <taxon>Pezizomycotina</taxon>
        <taxon>Dothideomycetes</taxon>
        <taxon>Pleosporomycetidae</taxon>
        <taxon>Pleosporales</taxon>
        <taxon>Pleosporineae</taxon>
        <taxon>Pleosporaceae</taxon>
        <taxon>Bipolaris</taxon>
    </lineage>
</organism>
<dbReference type="OrthoDB" id="3689582at2759"/>
<dbReference type="RefSeq" id="XP_007683705.1">
    <property type="nucleotide sequence ID" value="XM_007685515.1"/>
</dbReference>
<keyword evidence="2" id="KW-1185">Reference proteome</keyword>
<reference evidence="1 2" key="1">
    <citation type="journal article" date="2013" name="PLoS Genet.">
        <title>Comparative genome structure, secondary metabolite, and effector coding capacity across Cochliobolus pathogens.</title>
        <authorList>
            <person name="Condon B.J."/>
            <person name="Leng Y."/>
            <person name="Wu D."/>
            <person name="Bushley K.E."/>
            <person name="Ohm R.A."/>
            <person name="Otillar R."/>
            <person name="Martin J."/>
            <person name="Schackwitz W."/>
            <person name="Grimwood J."/>
            <person name="MohdZainudin N."/>
            <person name="Xue C."/>
            <person name="Wang R."/>
            <person name="Manning V.A."/>
            <person name="Dhillon B."/>
            <person name="Tu Z.J."/>
            <person name="Steffenson B.J."/>
            <person name="Salamov A."/>
            <person name="Sun H."/>
            <person name="Lowry S."/>
            <person name="LaButti K."/>
            <person name="Han J."/>
            <person name="Copeland A."/>
            <person name="Lindquist E."/>
            <person name="Barry K."/>
            <person name="Schmutz J."/>
            <person name="Baker S.E."/>
            <person name="Ciuffetti L.M."/>
            <person name="Grigoriev I.V."/>
            <person name="Zhong S."/>
            <person name="Turgeon B.G."/>
        </authorList>
    </citation>
    <scope>NUCLEOTIDE SEQUENCE [LARGE SCALE GENOMIC DNA]</scope>
    <source>
        <strain evidence="1 2">ATCC 44560</strain>
    </source>
</reference>
<dbReference type="KEGG" id="bor:COCMIDRAFT_83573"/>
<name>W6ZIN4_COCMI</name>
<evidence type="ECO:0000313" key="1">
    <source>
        <dbReference type="EMBL" id="EUC49865.1"/>
    </source>
</evidence>
<proteinExistence type="predicted"/>
<dbReference type="AlphaFoldDB" id="W6ZIN4"/>
<evidence type="ECO:0000313" key="2">
    <source>
        <dbReference type="Proteomes" id="UP000054032"/>
    </source>
</evidence>
<accession>W6ZIN4</accession>